<keyword evidence="2" id="KW-1185">Reference proteome</keyword>
<evidence type="ECO:0000313" key="2">
    <source>
        <dbReference type="Proteomes" id="UP001604336"/>
    </source>
</evidence>
<dbReference type="Gene3D" id="3.60.10.10">
    <property type="entry name" value="Endonuclease/exonuclease/phosphatase"/>
    <property type="match status" value="1"/>
</dbReference>
<proteinExistence type="predicted"/>
<protein>
    <submittedName>
        <fullName evidence="1">Pol polyprotein</fullName>
    </submittedName>
</protein>
<comment type="caution">
    <text evidence="1">The sequence shown here is derived from an EMBL/GenBank/DDBJ whole genome shotgun (WGS) entry which is preliminary data.</text>
</comment>
<dbReference type="PANTHER" id="PTHR33710">
    <property type="entry name" value="BNAC02G09200D PROTEIN"/>
    <property type="match status" value="1"/>
</dbReference>
<dbReference type="InterPro" id="IPR036691">
    <property type="entry name" value="Endo/exonu/phosph_ase_sf"/>
</dbReference>
<dbReference type="EMBL" id="JBFOLK010000795">
    <property type="protein sequence ID" value="KAL2453214.1"/>
    <property type="molecule type" value="Genomic_DNA"/>
</dbReference>
<dbReference type="PANTHER" id="PTHR33710:SF35">
    <property type="entry name" value="RNA-DIRECTED DNA POLYMERASE (REVERSE TRANSCRIPTASE)_ RIBONUCLEASE H"/>
    <property type="match status" value="1"/>
</dbReference>
<evidence type="ECO:0000313" key="1">
    <source>
        <dbReference type="EMBL" id="KAL2453214.1"/>
    </source>
</evidence>
<reference evidence="2" key="1">
    <citation type="submission" date="2024-07" db="EMBL/GenBank/DDBJ databases">
        <title>Two chromosome-level genome assemblies of Korean endemic species Abeliophyllum distichum and Forsythia ovata (Oleaceae).</title>
        <authorList>
            <person name="Jang H."/>
        </authorList>
    </citation>
    <scope>NUCLEOTIDE SEQUENCE [LARGE SCALE GENOMIC DNA]</scope>
</reference>
<dbReference type="AlphaFoldDB" id="A0ABD1NNM3"/>
<name>A0ABD1NNM3_9LAMI</name>
<gene>
    <name evidence="1" type="ORF">Adt_49286</name>
</gene>
<dbReference type="SUPFAM" id="SSF56219">
    <property type="entry name" value="DNase I-like"/>
    <property type="match status" value="1"/>
</dbReference>
<dbReference type="Proteomes" id="UP001604336">
    <property type="component" value="Unassembled WGS sequence"/>
</dbReference>
<organism evidence="1 2">
    <name type="scientific">Abeliophyllum distichum</name>
    <dbReference type="NCBI Taxonomy" id="126358"/>
    <lineage>
        <taxon>Eukaryota</taxon>
        <taxon>Viridiplantae</taxon>
        <taxon>Streptophyta</taxon>
        <taxon>Embryophyta</taxon>
        <taxon>Tracheophyta</taxon>
        <taxon>Spermatophyta</taxon>
        <taxon>Magnoliopsida</taxon>
        <taxon>eudicotyledons</taxon>
        <taxon>Gunneridae</taxon>
        <taxon>Pentapetalae</taxon>
        <taxon>asterids</taxon>
        <taxon>lamiids</taxon>
        <taxon>Lamiales</taxon>
        <taxon>Oleaceae</taxon>
        <taxon>Forsythieae</taxon>
        <taxon>Abeliophyllum</taxon>
    </lineage>
</organism>
<accession>A0ABD1NNM3</accession>
<sequence>MMNAMLLSSGLPQNMWEEDVLSANYLLNKVPRKKEDKSPYELLKGRKSSYKYLRVWGCLAKVAVPTTKKKLNLKASKKPTSEHVPPVASFLASKPVTTDTTCDPLLDHMMSVPREYPMLSEPVQPVFDPVPHNHPDPNCHENVEVPVPTDTASSIQLGGHQQGHFRRNSSEDLVGLGERQESDGFTTVQRKKSSKGVDIPRLSLRVTRSQAVYASCSPAGRRDLWMGLHQISLVVDGLWMVGGNFNVIAHNGERTGHNTRDRGTSDFADMMMDCGLTDAGYSGSQYTWTNGRVWKWLDRVLIKSSVGSSCSRFSVRHLNRSTSDHSPLLIQ</sequence>